<keyword evidence="2" id="KW-0732">Signal</keyword>
<gene>
    <name evidence="4" type="ORF">RISK_005140</name>
</gene>
<sequence length="537" mass="60269">MYRIQLALWFAVTLSSANLVVADRPNVLVAISDDQSFPHTSAYGYQAIQTPAFDRVARAGVLFNNAFTPSPGCSPMRAAFLTGRNIWQIEHAGTHASSFATKYEVYPDRLEKAGYFVGYTGKGWGPGNWKISERSRNPAGPVFSSKKMKSPGGISSVDYASNFESFLQQKPEDAPFSFWFGCQEPHRVFEKGIGLKNGMDPAKVVVPEFLPDTPEIRSDILDYCYEIQWFDQHLGRMLDTLEKAGELDNTIVIVTSDNGMAFPRAKANVYEYGIHMPLAISWPAQVKGDRTVDDLVNLIDVTATIYEATSVEPPAKTPLSGRSLVGLLQSGKQGTVESNREAIFSGRERHSSVRYESLGYPQRCIRTDQYLFIRNFRPERWPAGAPQKFGSGAYPKNKAILAEELGPMHEGYHDIDGCPSLTFLVENHDDTELAKYLQWAVAKRPAGELYDIQSDPACLNDLANKPEFAEVKQTLSRRLNNYLAETNDPRVSGPDGGDIWETYPRYSGLRWFPKPEWAKQSPDRVPELDWLDERRPK</sequence>
<protein>
    <submittedName>
        <fullName evidence="4">Heparan N-sulfatase</fullName>
    </submittedName>
</protein>
<feature type="compositionally biased region" description="Basic and acidic residues" evidence="1">
    <location>
        <begin position="521"/>
        <end position="537"/>
    </location>
</feature>
<dbReference type="InterPro" id="IPR000917">
    <property type="entry name" value="Sulfatase_N"/>
</dbReference>
<dbReference type="EMBL" id="LECT01000043">
    <property type="protein sequence ID" value="KLU02844.1"/>
    <property type="molecule type" value="Genomic_DNA"/>
</dbReference>
<dbReference type="PANTHER" id="PTHR43751">
    <property type="entry name" value="SULFATASE"/>
    <property type="match status" value="1"/>
</dbReference>
<dbReference type="SUPFAM" id="SSF53649">
    <property type="entry name" value="Alkaline phosphatase-like"/>
    <property type="match status" value="1"/>
</dbReference>
<dbReference type="RefSeq" id="WP_047816224.1">
    <property type="nucleotide sequence ID" value="NZ_LECT01000043.1"/>
</dbReference>
<evidence type="ECO:0000256" key="2">
    <source>
        <dbReference type="SAM" id="SignalP"/>
    </source>
</evidence>
<dbReference type="OrthoDB" id="9762324at2"/>
<keyword evidence="5" id="KW-1185">Reference proteome</keyword>
<dbReference type="Pfam" id="PF00884">
    <property type="entry name" value="Sulfatase"/>
    <property type="match status" value="1"/>
</dbReference>
<dbReference type="InterPro" id="IPR017850">
    <property type="entry name" value="Alkaline_phosphatase_core_sf"/>
</dbReference>
<dbReference type="InterPro" id="IPR052701">
    <property type="entry name" value="GAG_Ulvan_Degrading_Sulfatases"/>
</dbReference>
<dbReference type="Proteomes" id="UP000036367">
    <property type="component" value="Unassembled WGS sequence"/>
</dbReference>
<name>A0A0J1EB76_RHOIS</name>
<reference evidence="4" key="1">
    <citation type="submission" date="2015-05" db="EMBL/GenBank/DDBJ databases">
        <title>Permanent draft genome of Rhodopirellula islandicus K833.</title>
        <authorList>
            <person name="Kizina J."/>
            <person name="Richter M."/>
            <person name="Glockner F.O."/>
            <person name="Harder J."/>
        </authorList>
    </citation>
    <scope>NUCLEOTIDE SEQUENCE [LARGE SCALE GENOMIC DNA]</scope>
    <source>
        <strain evidence="4">K833</strain>
    </source>
</reference>
<dbReference type="CDD" id="cd16027">
    <property type="entry name" value="SGSH"/>
    <property type="match status" value="1"/>
</dbReference>
<evidence type="ECO:0000313" key="5">
    <source>
        <dbReference type="Proteomes" id="UP000036367"/>
    </source>
</evidence>
<comment type="caution">
    <text evidence="4">The sequence shown here is derived from an EMBL/GenBank/DDBJ whole genome shotgun (WGS) entry which is preliminary data.</text>
</comment>
<dbReference type="PATRIC" id="fig|595434.4.peg.4877"/>
<proteinExistence type="predicted"/>
<evidence type="ECO:0000256" key="1">
    <source>
        <dbReference type="SAM" id="MobiDB-lite"/>
    </source>
</evidence>
<dbReference type="PANTHER" id="PTHR43751:SF1">
    <property type="entry name" value="SULFATASE ATSG-RELATED"/>
    <property type="match status" value="1"/>
</dbReference>
<dbReference type="STRING" id="595434.RISK_005140"/>
<accession>A0A0J1EB76</accession>
<organism evidence="4 5">
    <name type="scientific">Rhodopirellula islandica</name>
    <dbReference type="NCBI Taxonomy" id="595434"/>
    <lineage>
        <taxon>Bacteria</taxon>
        <taxon>Pseudomonadati</taxon>
        <taxon>Planctomycetota</taxon>
        <taxon>Planctomycetia</taxon>
        <taxon>Pirellulales</taxon>
        <taxon>Pirellulaceae</taxon>
        <taxon>Rhodopirellula</taxon>
    </lineage>
</organism>
<feature type="chain" id="PRO_5005250098" evidence="2">
    <location>
        <begin position="23"/>
        <end position="537"/>
    </location>
</feature>
<feature type="region of interest" description="Disordered" evidence="1">
    <location>
        <begin position="518"/>
        <end position="537"/>
    </location>
</feature>
<dbReference type="AlphaFoldDB" id="A0A0J1EB76"/>
<evidence type="ECO:0000313" key="4">
    <source>
        <dbReference type="EMBL" id="KLU02844.1"/>
    </source>
</evidence>
<evidence type="ECO:0000259" key="3">
    <source>
        <dbReference type="Pfam" id="PF00884"/>
    </source>
</evidence>
<feature type="domain" description="Sulfatase N-terminal" evidence="3">
    <location>
        <begin position="25"/>
        <end position="309"/>
    </location>
</feature>
<feature type="signal peptide" evidence="2">
    <location>
        <begin position="1"/>
        <end position="22"/>
    </location>
</feature>
<dbReference type="Gene3D" id="3.40.720.10">
    <property type="entry name" value="Alkaline Phosphatase, subunit A"/>
    <property type="match status" value="1"/>
</dbReference>